<keyword evidence="3" id="KW-1185">Reference proteome</keyword>
<evidence type="ECO:0000256" key="1">
    <source>
        <dbReference type="SAM" id="SignalP"/>
    </source>
</evidence>
<protein>
    <recommendedName>
        <fullName evidence="4">Transthyretin-like protein 46</fullName>
    </recommendedName>
</protein>
<accession>A0A0B2UTX6</accession>
<feature type="chain" id="PRO_5002077604" description="Transthyretin-like protein 46" evidence="1">
    <location>
        <begin position="22"/>
        <end position="203"/>
    </location>
</feature>
<comment type="caution">
    <text evidence="2">The sequence shown here is derived from an EMBL/GenBank/DDBJ whole genome shotgun (WGS) entry which is preliminary data.</text>
</comment>
<evidence type="ECO:0008006" key="4">
    <source>
        <dbReference type="Google" id="ProtNLM"/>
    </source>
</evidence>
<gene>
    <name evidence="2" type="ORF">Tcan_12155</name>
</gene>
<organism evidence="2 3">
    <name type="scientific">Toxocara canis</name>
    <name type="common">Canine roundworm</name>
    <dbReference type="NCBI Taxonomy" id="6265"/>
    <lineage>
        <taxon>Eukaryota</taxon>
        <taxon>Metazoa</taxon>
        <taxon>Ecdysozoa</taxon>
        <taxon>Nematoda</taxon>
        <taxon>Chromadorea</taxon>
        <taxon>Rhabditida</taxon>
        <taxon>Spirurina</taxon>
        <taxon>Ascaridomorpha</taxon>
        <taxon>Ascaridoidea</taxon>
        <taxon>Toxocaridae</taxon>
        <taxon>Toxocara</taxon>
    </lineage>
</organism>
<dbReference type="AlphaFoldDB" id="A0A0B2UTX6"/>
<sequence length="203" mass="23106">MKPTFIAVLFYLMQFVDRGSAAQIKAPVKVNITGRFTCQKSPAYAVLVNLVEEVEYTLNNTLRKGRLRVSYYFLSDRDGNYTVEGIRFSPFGRLFLNTSHHCIPNDLREYGKNCLTRTTIKVHNDPSMVHFEMDPIELDDIDYQGEVLMGANTVRLFVHFGRADRSLSAHSRLTVLSARSNCEKTLKGEAKAELKNSEGMMEQ</sequence>
<keyword evidence="1" id="KW-0732">Signal</keyword>
<dbReference type="OMA" id="MYKIRSD"/>
<evidence type="ECO:0000313" key="2">
    <source>
        <dbReference type="EMBL" id="KHN72305.1"/>
    </source>
</evidence>
<evidence type="ECO:0000313" key="3">
    <source>
        <dbReference type="Proteomes" id="UP000031036"/>
    </source>
</evidence>
<dbReference type="EMBL" id="JPKZ01003266">
    <property type="protein sequence ID" value="KHN72305.1"/>
    <property type="molecule type" value="Genomic_DNA"/>
</dbReference>
<feature type="signal peptide" evidence="1">
    <location>
        <begin position="1"/>
        <end position="21"/>
    </location>
</feature>
<proteinExistence type="predicted"/>
<dbReference type="OrthoDB" id="5810533at2759"/>
<name>A0A0B2UTX6_TOXCA</name>
<dbReference type="Proteomes" id="UP000031036">
    <property type="component" value="Unassembled WGS sequence"/>
</dbReference>
<reference evidence="2 3" key="1">
    <citation type="submission" date="2014-11" db="EMBL/GenBank/DDBJ databases">
        <title>Genetic blueprint of the zoonotic pathogen Toxocara canis.</title>
        <authorList>
            <person name="Zhu X.-Q."/>
            <person name="Korhonen P.K."/>
            <person name="Cai H."/>
            <person name="Young N.D."/>
            <person name="Nejsum P."/>
            <person name="von Samson-Himmelstjerna G."/>
            <person name="Boag P.R."/>
            <person name="Tan P."/>
            <person name="Li Q."/>
            <person name="Min J."/>
            <person name="Yang Y."/>
            <person name="Wang X."/>
            <person name="Fang X."/>
            <person name="Hall R.S."/>
            <person name="Hofmann A."/>
            <person name="Sternberg P.W."/>
            <person name="Jex A.R."/>
            <person name="Gasser R.B."/>
        </authorList>
    </citation>
    <scope>NUCLEOTIDE SEQUENCE [LARGE SCALE GENOMIC DNA]</scope>
    <source>
        <strain evidence="2">PN_DK_2014</strain>
    </source>
</reference>